<dbReference type="OrthoDB" id="7869153at2"/>
<dbReference type="RefSeq" id="WP_110520403.1">
    <property type="nucleotide sequence ID" value="NZ_PDOF01000002.1"/>
</dbReference>
<dbReference type="SUPFAM" id="SSF56059">
    <property type="entry name" value="Glutathione synthetase ATP-binding domain-like"/>
    <property type="match status" value="1"/>
</dbReference>
<sequence length="351" mass="40227">MIGVIIGKKEFKRIQSGTAKNEYLPAYVAFVNAYMTPVMFFVLNSGAVGEGKTRAVVFEPGGRRSEGILPLPNRVYCRSILSPGQRELAQQIQDKGITTVYQLQSKRERDKLRHMNILRKDRSGLFQVPETKALSWQQLQNMLRKHKKVIVKLRNGALGRRVYSISKTGTKYLLTSSRKGEMNKNVYTAAGLRRFFRQRKMQRKRWVVQQYVAAKKQAGRTLECRFSVQKGETGEWMVAAKAIRLSRKGHFLTNVAQGATAVPFSEAALQAAAPGMEKKLNRASIQIARRLEKSLPVIDLGLDLMIDPDDRIWLIEANQKDQRLTYRYAGMEAEYRETFMNPLRYLLSRRH</sequence>
<evidence type="ECO:0000313" key="2">
    <source>
        <dbReference type="Proteomes" id="UP000248066"/>
    </source>
</evidence>
<dbReference type="EMBL" id="PDOF01000002">
    <property type="protein sequence ID" value="PYZ96577.1"/>
    <property type="molecule type" value="Genomic_DNA"/>
</dbReference>
<proteinExistence type="predicted"/>
<dbReference type="AlphaFoldDB" id="A0A2W0H636"/>
<organism evidence="1 2">
    <name type="scientific">Alteribacter lacisalsi</name>
    <dbReference type="NCBI Taxonomy" id="2045244"/>
    <lineage>
        <taxon>Bacteria</taxon>
        <taxon>Bacillati</taxon>
        <taxon>Bacillota</taxon>
        <taxon>Bacilli</taxon>
        <taxon>Bacillales</taxon>
        <taxon>Bacillaceae</taxon>
        <taxon>Alteribacter</taxon>
    </lineage>
</organism>
<dbReference type="InterPro" id="IPR026838">
    <property type="entry name" value="YheC/D"/>
</dbReference>
<name>A0A2W0H636_9BACI</name>
<keyword evidence="2" id="KW-1185">Reference proteome</keyword>
<reference evidence="1 2" key="1">
    <citation type="submission" date="2017-10" db="EMBL/GenBank/DDBJ databases">
        <title>Bacillus sp. nov., a halophilic bacterium isolated from a Yangshapao Lake.</title>
        <authorList>
            <person name="Wang H."/>
        </authorList>
    </citation>
    <scope>NUCLEOTIDE SEQUENCE [LARGE SCALE GENOMIC DNA]</scope>
    <source>
        <strain evidence="1 2">YSP-3</strain>
    </source>
</reference>
<gene>
    <name evidence="1" type="ORF">CR205_12760</name>
</gene>
<dbReference type="Pfam" id="PF14398">
    <property type="entry name" value="ATPgrasp_YheCD"/>
    <property type="match status" value="1"/>
</dbReference>
<dbReference type="Gene3D" id="3.30.470.20">
    <property type="entry name" value="ATP-grasp fold, B domain"/>
    <property type="match status" value="1"/>
</dbReference>
<protein>
    <recommendedName>
        <fullName evidence="3">ATP-grasp domain-containing protein</fullName>
    </recommendedName>
</protein>
<dbReference type="Proteomes" id="UP000248066">
    <property type="component" value="Unassembled WGS sequence"/>
</dbReference>
<evidence type="ECO:0008006" key="3">
    <source>
        <dbReference type="Google" id="ProtNLM"/>
    </source>
</evidence>
<evidence type="ECO:0000313" key="1">
    <source>
        <dbReference type="EMBL" id="PYZ96577.1"/>
    </source>
</evidence>
<comment type="caution">
    <text evidence="1">The sequence shown here is derived from an EMBL/GenBank/DDBJ whole genome shotgun (WGS) entry which is preliminary data.</text>
</comment>
<accession>A0A2W0H636</accession>